<feature type="binding site" evidence="5">
    <location>
        <position position="132"/>
    </location>
    <ligand>
        <name>glyoxylate</name>
        <dbReference type="ChEBI" id="CHEBI:36655"/>
    </ligand>
</feature>
<dbReference type="PROSITE" id="PS51349">
    <property type="entry name" value="FMN_HYDROXY_ACID_DH_2"/>
    <property type="match status" value="1"/>
</dbReference>
<dbReference type="EMBL" id="KN840658">
    <property type="protein sequence ID" value="KIP02707.1"/>
    <property type="molecule type" value="Genomic_DNA"/>
</dbReference>
<feature type="binding site" evidence="5">
    <location>
        <begin position="103"/>
        <end position="105"/>
    </location>
    <ligand>
        <name>FMN</name>
        <dbReference type="ChEBI" id="CHEBI:58210"/>
    </ligand>
</feature>
<keyword evidence="2" id="KW-0560">Oxidoreductase</keyword>
<feature type="binding site" evidence="5">
    <location>
        <position position="182"/>
    </location>
    <ligand>
        <name>FMN</name>
        <dbReference type="ChEBI" id="CHEBI:58210"/>
    </ligand>
</feature>
<dbReference type="PANTHER" id="PTHR10578">
    <property type="entry name" value="S -2-HYDROXY-ACID OXIDASE-RELATED"/>
    <property type="match status" value="1"/>
</dbReference>
<feature type="active site" description="Proton acceptor" evidence="4">
    <location>
        <position position="313"/>
    </location>
</feature>
<reference evidence="7 8" key="1">
    <citation type="journal article" date="2014" name="PLoS Genet.">
        <title>Analysis of the Phlebiopsis gigantea genome, transcriptome and secretome provides insight into its pioneer colonization strategies of wood.</title>
        <authorList>
            <person name="Hori C."/>
            <person name="Ishida T."/>
            <person name="Igarashi K."/>
            <person name="Samejima M."/>
            <person name="Suzuki H."/>
            <person name="Master E."/>
            <person name="Ferreira P."/>
            <person name="Ruiz-Duenas F.J."/>
            <person name="Held B."/>
            <person name="Canessa P."/>
            <person name="Larrondo L.F."/>
            <person name="Schmoll M."/>
            <person name="Druzhinina I.S."/>
            <person name="Kubicek C.P."/>
            <person name="Gaskell J.A."/>
            <person name="Kersten P."/>
            <person name="St John F."/>
            <person name="Glasner J."/>
            <person name="Sabat G."/>
            <person name="Splinter BonDurant S."/>
            <person name="Syed K."/>
            <person name="Yadav J."/>
            <person name="Mgbeahuruike A.C."/>
            <person name="Kovalchuk A."/>
            <person name="Asiegbu F.O."/>
            <person name="Lackner G."/>
            <person name="Hoffmeister D."/>
            <person name="Rencoret J."/>
            <person name="Gutierrez A."/>
            <person name="Sun H."/>
            <person name="Lindquist E."/>
            <person name="Barry K."/>
            <person name="Riley R."/>
            <person name="Grigoriev I.V."/>
            <person name="Henrissat B."/>
            <person name="Kues U."/>
            <person name="Berka R.M."/>
            <person name="Martinez A.T."/>
            <person name="Covert S.F."/>
            <person name="Blanchette R.A."/>
            <person name="Cullen D."/>
        </authorList>
    </citation>
    <scope>NUCLEOTIDE SEQUENCE [LARGE SCALE GENOMIC DNA]</scope>
    <source>
        <strain evidence="7 8">11061_1 CR5-6</strain>
    </source>
</reference>
<evidence type="ECO:0000256" key="1">
    <source>
        <dbReference type="ARBA" id="ARBA00001917"/>
    </source>
</evidence>
<sequence length="432" mass="47728">MSSDDARPWSQYMLEVYFGRPQMALRSFYVDEVEKEAREKLKDYKDAFLYVFGSAGNCSADRWNRSELERWRIVPRMLRDATVRNLDTTLFGVKYRSPLIVAPVGVQGIVHPDGEIASAAAAKEVGVTYVMSTASTRTIEKVAEANGSGHRWYQLYWPVGKDCTLSLLKRAKASGFTALIVTLDTMLLGWRPHDLDTSYLPFTHGIGAQVGLSDPTFMAQYSEQPMFDVPAFPYDPRKVEAAYEAGDVTTVKMVDMGREWMRQTNSGTFRSWEDLRFVRENWDGPLILKGILSIKDAELAIEHGVDGIIVSNHGGRQVEGAVPAVWALEKICGSPKIQHAQKTGKLTVLFDSGIRTGSDIIKAMALGAQGILLGRPFMYALAAGGQAGVEQLLKATLADLEISLGLSGYKNLDEIQGMRDEIVVKLGGEPHL</sequence>
<dbReference type="GO" id="GO:0016491">
    <property type="term" value="F:oxidoreductase activity"/>
    <property type="evidence" value="ECO:0007669"/>
    <property type="project" value="UniProtKB-KW"/>
</dbReference>
<dbReference type="STRING" id="745531.A0A0C3S0V8"/>
<comment type="similarity">
    <text evidence="3">Belongs to the FMN-dependent alpha-hydroxy acid dehydrogenase family.</text>
</comment>
<dbReference type="OrthoDB" id="25826at2759"/>
<name>A0A0C3S0V8_PHLG1</name>
<keyword evidence="8" id="KW-1185">Reference proteome</keyword>
<organism evidence="7 8">
    <name type="scientific">Phlebiopsis gigantea (strain 11061_1 CR5-6)</name>
    <name type="common">White-rot fungus</name>
    <name type="synonym">Peniophora gigantea</name>
    <dbReference type="NCBI Taxonomy" id="745531"/>
    <lineage>
        <taxon>Eukaryota</taxon>
        <taxon>Fungi</taxon>
        <taxon>Dikarya</taxon>
        <taxon>Basidiomycota</taxon>
        <taxon>Agaricomycotina</taxon>
        <taxon>Agaricomycetes</taxon>
        <taxon>Polyporales</taxon>
        <taxon>Phanerochaetaceae</taxon>
        <taxon>Phlebiopsis</taxon>
    </lineage>
</organism>
<evidence type="ECO:0000256" key="4">
    <source>
        <dbReference type="PIRSR" id="PIRSR000138-1"/>
    </source>
</evidence>
<dbReference type="PIRSF" id="PIRSF000138">
    <property type="entry name" value="Al-hdrx_acd_dh"/>
    <property type="match status" value="1"/>
</dbReference>
<feature type="binding site" evidence="5">
    <location>
        <position position="50"/>
    </location>
    <ligand>
        <name>glyoxylate</name>
        <dbReference type="ChEBI" id="CHEBI:36655"/>
    </ligand>
</feature>
<feature type="binding site" evidence="5">
    <location>
        <position position="316"/>
    </location>
    <ligand>
        <name>glyoxylate</name>
        <dbReference type="ChEBI" id="CHEBI:36655"/>
    </ligand>
</feature>
<comment type="cofactor">
    <cofactor evidence="1">
        <name>FMN</name>
        <dbReference type="ChEBI" id="CHEBI:58210"/>
    </cofactor>
</comment>
<feature type="binding site" evidence="5">
    <location>
        <begin position="351"/>
        <end position="355"/>
    </location>
    <ligand>
        <name>FMN</name>
        <dbReference type="ChEBI" id="CHEBI:58210"/>
    </ligand>
</feature>
<dbReference type="Proteomes" id="UP000053257">
    <property type="component" value="Unassembled WGS sequence"/>
</dbReference>
<evidence type="ECO:0000256" key="2">
    <source>
        <dbReference type="ARBA" id="ARBA00023002"/>
    </source>
</evidence>
<gene>
    <name evidence="7" type="ORF">PHLGIDRAFT_32097</name>
</gene>
<dbReference type="PROSITE" id="PS00557">
    <property type="entry name" value="FMN_HYDROXY_ACID_DH_1"/>
    <property type="match status" value="1"/>
</dbReference>
<feature type="binding site" evidence="5">
    <location>
        <position position="313"/>
    </location>
    <ligand>
        <name>glyoxylate</name>
        <dbReference type="ChEBI" id="CHEBI:36655"/>
    </ligand>
</feature>
<dbReference type="InterPro" id="IPR000262">
    <property type="entry name" value="FMN-dep_DH"/>
</dbReference>
<dbReference type="SUPFAM" id="SSF51395">
    <property type="entry name" value="FMN-linked oxidoreductases"/>
    <property type="match status" value="1"/>
</dbReference>
<evidence type="ECO:0000313" key="7">
    <source>
        <dbReference type="EMBL" id="KIP02707.1"/>
    </source>
</evidence>
<dbReference type="GO" id="GO:0010181">
    <property type="term" value="F:FMN binding"/>
    <property type="evidence" value="ECO:0007669"/>
    <property type="project" value="InterPro"/>
</dbReference>
<keyword evidence="5" id="KW-0285">Flavoprotein</keyword>
<dbReference type="InterPro" id="IPR012133">
    <property type="entry name" value="Alpha-hydoxy_acid_DH_FMN"/>
</dbReference>
<feature type="binding site" evidence="5">
    <location>
        <position position="289"/>
    </location>
    <ligand>
        <name>FMN</name>
        <dbReference type="ChEBI" id="CHEBI:58210"/>
    </ligand>
</feature>
<evidence type="ECO:0000256" key="3">
    <source>
        <dbReference type="ARBA" id="ARBA00024042"/>
    </source>
</evidence>
<evidence type="ECO:0000259" key="6">
    <source>
        <dbReference type="PROSITE" id="PS51349"/>
    </source>
</evidence>
<dbReference type="InterPro" id="IPR037396">
    <property type="entry name" value="FMN_HAD"/>
</dbReference>
<dbReference type="AlphaFoldDB" id="A0A0C3S0V8"/>
<dbReference type="InterPro" id="IPR008259">
    <property type="entry name" value="FMN_hydac_DH_AS"/>
</dbReference>
<proteinExistence type="inferred from homology"/>
<feature type="binding site" evidence="5">
    <location>
        <position position="191"/>
    </location>
    <ligand>
        <name>glyoxylate</name>
        <dbReference type="ChEBI" id="CHEBI:36655"/>
    </ligand>
</feature>
<keyword evidence="5" id="KW-0288">FMN</keyword>
<feature type="binding site" evidence="5">
    <location>
        <position position="156"/>
    </location>
    <ligand>
        <name>glyoxylate</name>
        <dbReference type="ChEBI" id="CHEBI:36655"/>
    </ligand>
</feature>
<protein>
    <recommendedName>
        <fullName evidence="6">FMN hydroxy acid dehydrogenase domain-containing protein</fullName>
    </recommendedName>
</protein>
<dbReference type="Gene3D" id="3.20.20.70">
    <property type="entry name" value="Aldolase class I"/>
    <property type="match status" value="1"/>
</dbReference>
<dbReference type="HOGENOM" id="CLU_020639_0_1_1"/>
<dbReference type="Pfam" id="PF01070">
    <property type="entry name" value="FMN_dh"/>
    <property type="match status" value="1"/>
</dbReference>
<evidence type="ECO:0000313" key="8">
    <source>
        <dbReference type="Proteomes" id="UP000053257"/>
    </source>
</evidence>
<feature type="domain" description="FMN hydroxy acid dehydrogenase" evidence="6">
    <location>
        <begin position="24"/>
        <end position="425"/>
    </location>
</feature>
<feature type="binding site" evidence="5">
    <location>
        <begin position="374"/>
        <end position="375"/>
    </location>
    <ligand>
        <name>FMN</name>
        <dbReference type="ChEBI" id="CHEBI:58210"/>
    </ligand>
</feature>
<feature type="binding site" evidence="5">
    <location>
        <position position="311"/>
    </location>
    <ligand>
        <name>FMN</name>
        <dbReference type="ChEBI" id="CHEBI:58210"/>
    </ligand>
</feature>
<dbReference type="PANTHER" id="PTHR10578:SF86">
    <property type="entry name" value="DEPENDENT DEHYDROGENASE, PUTATIVE (AFU_ORTHOLOGUE AFUA_6G02720)-RELATED"/>
    <property type="match status" value="1"/>
</dbReference>
<accession>A0A0C3S0V8</accession>
<feature type="binding site" evidence="5">
    <location>
        <position position="154"/>
    </location>
    <ligand>
        <name>FMN</name>
        <dbReference type="ChEBI" id="CHEBI:58210"/>
    </ligand>
</feature>
<evidence type="ECO:0000256" key="5">
    <source>
        <dbReference type="PIRSR" id="PIRSR000138-2"/>
    </source>
</evidence>
<dbReference type="InterPro" id="IPR013785">
    <property type="entry name" value="Aldolase_TIM"/>
</dbReference>